<evidence type="ECO:0000256" key="2">
    <source>
        <dbReference type="ARBA" id="ARBA00022679"/>
    </source>
</evidence>
<proteinExistence type="predicted"/>
<organism evidence="9 10">
    <name type="scientific">Candidatus Danuiimicrobium aquiferis</name>
    <dbReference type="NCBI Taxonomy" id="1801832"/>
    <lineage>
        <taxon>Bacteria</taxon>
        <taxon>Pseudomonadati</taxon>
        <taxon>Candidatus Omnitrophota</taxon>
        <taxon>Candidatus Danuiimicrobium</taxon>
    </lineage>
</organism>
<keyword evidence="6" id="KW-0119">Carbohydrate metabolism</keyword>
<evidence type="ECO:0000256" key="5">
    <source>
        <dbReference type="ARBA" id="ARBA00022840"/>
    </source>
</evidence>
<protein>
    <recommendedName>
        <fullName evidence="1">D-glycero-beta-D-manno-heptose 1-phosphate adenylyltransferase</fullName>
        <ecNumber evidence="1">2.7.7.70</ecNumber>
    </recommendedName>
</protein>
<dbReference type="NCBIfam" id="TIGR02199">
    <property type="entry name" value="rfaE_dom_II"/>
    <property type="match status" value="1"/>
</dbReference>
<dbReference type="EC" id="2.7.7.70" evidence="1"/>
<accession>A0A1G1L3H2</accession>
<dbReference type="GO" id="GO:0005524">
    <property type="term" value="F:ATP binding"/>
    <property type="evidence" value="ECO:0007669"/>
    <property type="project" value="UniProtKB-KW"/>
</dbReference>
<evidence type="ECO:0000313" key="9">
    <source>
        <dbReference type="EMBL" id="OGW99419.1"/>
    </source>
</evidence>
<dbReference type="InterPro" id="IPR004821">
    <property type="entry name" value="Cyt_trans-like"/>
</dbReference>
<comment type="caution">
    <text evidence="9">The sequence shown here is derived from an EMBL/GenBank/DDBJ whole genome shotgun (WGS) entry which is preliminary data.</text>
</comment>
<dbReference type="GO" id="GO:0016779">
    <property type="term" value="F:nucleotidyltransferase activity"/>
    <property type="evidence" value="ECO:0007669"/>
    <property type="project" value="UniProtKB-KW"/>
</dbReference>
<dbReference type="AlphaFoldDB" id="A0A1G1L3H2"/>
<dbReference type="InterPro" id="IPR011914">
    <property type="entry name" value="RfaE_dom_II"/>
</dbReference>
<dbReference type="SUPFAM" id="SSF52374">
    <property type="entry name" value="Nucleotidylyl transferase"/>
    <property type="match status" value="1"/>
</dbReference>
<dbReference type="EMBL" id="MHFR01000007">
    <property type="protein sequence ID" value="OGW99419.1"/>
    <property type="molecule type" value="Genomic_DNA"/>
</dbReference>
<gene>
    <name evidence="9" type="ORF">A3G33_00800</name>
</gene>
<keyword evidence="2" id="KW-0808">Transferase</keyword>
<dbReference type="Proteomes" id="UP000178187">
    <property type="component" value="Unassembled WGS sequence"/>
</dbReference>
<dbReference type="GO" id="GO:0016773">
    <property type="term" value="F:phosphotransferase activity, alcohol group as acceptor"/>
    <property type="evidence" value="ECO:0007669"/>
    <property type="project" value="InterPro"/>
</dbReference>
<evidence type="ECO:0000256" key="6">
    <source>
        <dbReference type="ARBA" id="ARBA00023277"/>
    </source>
</evidence>
<dbReference type="PANTHER" id="PTHR43793">
    <property type="entry name" value="FAD SYNTHASE"/>
    <property type="match status" value="1"/>
</dbReference>
<dbReference type="Gene3D" id="3.40.50.620">
    <property type="entry name" value="HUPs"/>
    <property type="match status" value="1"/>
</dbReference>
<keyword evidence="5" id="KW-0067">ATP-binding</keyword>
<comment type="catalytic activity">
    <reaction evidence="7">
        <text>D-glycero-beta-D-manno-heptose 1-phosphate + ATP + H(+) = ADP-D-glycero-beta-D-manno-heptose + diphosphate</text>
        <dbReference type="Rhea" id="RHEA:27465"/>
        <dbReference type="ChEBI" id="CHEBI:15378"/>
        <dbReference type="ChEBI" id="CHEBI:30616"/>
        <dbReference type="ChEBI" id="CHEBI:33019"/>
        <dbReference type="ChEBI" id="CHEBI:59967"/>
        <dbReference type="ChEBI" id="CHEBI:61593"/>
        <dbReference type="EC" id="2.7.7.70"/>
    </reaction>
</comment>
<dbReference type="Pfam" id="PF01467">
    <property type="entry name" value="CTP_transf_like"/>
    <property type="match status" value="1"/>
</dbReference>
<evidence type="ECO:0000313" key="10">
    <source>
        <dbReference type="Proteomes" id="UP000178187"/>
    </source>
</evidence>
<evidence type="ECO:0000256" key="4">
    <source>
        <dbReference type="ARBA" id="ARBA00022741"/>
    </source>
</evidence>
<dbReference type="PANTHER" id="PTHR43793:SF2">
    <property type="entry name" value="BIFUNCTIONAL PROTEIN HLDE"/>
    <property type="match status" value="1"/>
</dbReference>
<evidence type="ECO:0000259" key="8">
    <source>
        <dbReference type="Pfam" id="PF01467"/>
    </source>
</evidence>
<sequence>MNKKLISLQRAVEITHRLKRQGKKISFTNGCFDILHAGHVMYLEQARRSGDILVLGLNSDESVRIIKGPGRPVNCEKDRAQVLAALSCIDYIVIFDEPTPLKVILALRPNILVKGSDWKVSEIAGAKDVLNWGGKVKRISLLKGRSTTRILNKIKGQKAKVKKAL</sequence>
<dbReference type="InterPro" id="IPR050385">
    <property type="entry name" value="Archaeal_FAD_synthase"/>
</dbReference>
<dbReference type="NCBIfam" id="TIGR00125">
    <property type="entry name" value="cyt_tran_rel"/>
    <property type="match status" value="1"/>
</dbReference>
<name>A0A1G1L3H2_9BACT</name>
<evidence type="ECO:0000256" key="7">
    <source>
        <dbReference type="ARBA" id="ARBA00047428"/>
    </source>
</evidence>
<dbReference type="InterPro" id="IPR014729">
    <property type="entry name" value="Rossmann-like_a/b/a_fold"/>
</dbReference>
<evidence type="ECO:0000256" key="3">
    <source>
        <dbReference type="ARBA" id="ARBA00022695"/>
    </source>
</evidence>
<keyword evidence="3" id="KW-0548">Nucleotidyltransferase</keyword>
<reference evidence="9 10" key="1">
    <citation type="journal article" date="2016" name="Nat. Commun.">
        <title>Thousands of microbial genomes shed light on interconnected biogeochemical processes in an aquifer system.</title>
        <authorList>
            <person name="Anantharaman K."/>
            <person name="Brown C.T."/>
            <person name="Hug L.A."/>
            <person name="Sharon I."/>
            <person name="Castelle C.J."/>
            <person name="Probst A.J."/>
            <person name="Thomas B.C."/>
            <person name="Singh A."/>
            <person name="Wilkins M.J."/>
            <person name="Karaoz U."/>
            <person name="Brodie E.L."/>
            <person name="Williams K.H."/>
            <person name="Hubbard S.S."/>
            <person name="Banfield J.F."/>
        </authorList>
    </citation>
    <scope>NUCLEOTIDE SEQUENCE [LARGE SCALE GENOMIC DNA]</scope>
</reference>
<evidence type="ECO:0000256" key="1">
    <source>
        <dbReference type="ARBA" id="ARBA00012519"/>
    </source>
</evidence>
<keyword evidence="4" id="KW-0547">Nucleotide-binding</keyword>
<dbReference type="GO" id="GO:0005975">
    <property type="term" value="P:carbohydrate metabolic process"/>
    <property type="evidence" value="ECO:0007669"/>
    <property type="project" value="InterPro"/>
</dbReference>
<feature type="domain" description="Cytidyltransferase-like" evidence="8">
    <location>
        <begin position="27"/>
        <end position="121"/>
    </location>
</feature>